<accession>A0A8G2FFR4</accession>
<dbReference type="PANTHER" id="PTHR43032">
    <property type="entry name" value="PROTEIN-METHIONINE-SULFOXIDE REDUCTASE"/>
    <property type="match status" value="1"/>
</dbReference>
<evidence type="ECO:0000313" key="2">
    <source>
        <dbReference type="EMBL" id="SIQ50006.1"/>
    </source>
</evidence>
<name>A0A8G2FFR4_ACIRU</name>
<reference evidence="2 3" key="1">
    <citation type="submission" date="2017-01" db="EMBL/GenBank/DDBJ databases">
        <authorList>
            <person name="Varghese N."/>
            <person name="Submissions S."/>
        </authorList>
    </citation>
    <scope>NUCLEOTIDE SEQUENCE [LARGE SCALE GENOMIC DNA]</scope>
    <source>
        <strain evidence="2 3">ATCC 35905</strain>
    </source>
</reference>
<proteinExistence type="predicted"/>
<dbReference type="InterPro" id="IPR036374">
    <property type="entry name" value="OxRdtase_Mopterin-bd_sf"/>
</dbReference>
<evidence type="ECO:0000313" key="3">
    <source>
        <dbReference type="Proteomes" id="UP000186308"/>
    </source>
</evidence>
<protein>
    <submittedName>
        <fullName evidence="2">DMSO/TMAO reductase YedYZ, molybdopterin-dependent catalytic subunit</fullName>
    </submittedName>
</protein>
<dbReference type="InterPro" id="IPR000572">
    <property type="entry name" value="OxRdtase_Mopterin-bd_dom"/>
</dbReference>
<gene>
    <name evidence="2" type="ORF">SAMN05421828_105130</name>
</gene>
<dbReference type="Gene3D" id="3.90.420.10">
    <property type="entry name" value="Oxidoreductase, molybdopterin-binding domain"/>
    <property type="match status" value="1"/>
</dbReference>
<dbReference type="RefSeq" id="WP_029311194.1">
    <property type="nucleotide sequence ID" value="NZ_FTNE01000005.1"/>
</dbReference>
<sequence>MTETDKDSISLLGQIKDKLIGRKQDWSRDGRALTGTTAPHAQRLPPGQRLVSDWPVLDLGIQPEIPHAAFRLTIDGEVTNPVTLDWNALMDLPQHDSVSDMHCVTTWSRYDNHWSGIAVATILDLVQPHNTATHVLFESHDDYTTNLTLEQFAAEDCYLVHTWEGKPISRQHGGPLRVLVPRYYLWKSAKWVRRITFAGADHPGFWETRGYNNNADPWLEERYS</sequence>
<feature type="domain" description="Oxidoreductase molybdopterin-binding" evidence="1">
    <location>
        <begin position="63"/>
        <end position="206"/>
    </location>
</feature>
<organism evidence="2 3">
    <name type="scientific">Acidiphilium rubrum</name>
    <dbReference type="NCBI Taxonomy" id="526"/>
    <lineage>
        <taxon>Bacteria</taxon>
        <taxon>Pseudomonadati</taxon>
        <taxon>Pseudomonadota</taxon>
        <taxon>Alphaproteobacteria</taxon>
        <taxon>Acetobacterales</taxon>
        <taxon>Acidocellaceae</taxon>
        <taxon>Acidiphilium</taxon>
    </lineage>
</organism>
<keyword evidence="3" id="KW-1185">Reference proteome</keyword>
<dbReference type="OrthoDB" id="9778777at2"/>
<dbReference type="Proteomes" id="UP000186308">
    <property type="component" value="Unassembled WGS sequence"/>
</dbReference>
<dbReference type="EMBL" id="FTNE01000005">
    <property type="protein sequence ID" value="SIQ50006.1"/>
    <property type="molecule type" value="Genomic_DNA"/>
</dbReference>
<evidence type="ECO:0000259" key="1">
    <source>
        <dbReference type="Pfam" id="PF00174"/>
    </source>
</evidence>
<comment type="caution">
    <text evidence="2">The sequence shown here is derived from an EMBL/GenBank/DDBJ whole genome shotgun (WGS) entry which is preliminary data.</text>
</comment>
<dbReference type="SUPFAM" id="SSF56524">
    <property type="entry name" value="Oxidoreductase molybdopterin-binding domain"/>
    <property type="match status" value="1"/>
</dbReference>
<dbReference type="AlphaFoldDB" id="A0A8G2FFR4"/>
<dbReference type="Pfam" id="PF00174">
    <property type="entry name" value="Oxidored_molyb"/>
    <property type="match status" value="1"/>
</dbReference>
<dbReference type="PANTHER" id="PTHR43032:SF4">
    <property type="entry name" value="OXIDOREDUCTASE MOLYBDOPTERIN-BINDING DOMAIN-CONTAINING PROTEIN"/>
    <property type="match status" value="1"/>
</dbReference>